<evidence type="ECO:0000313" key="1">
    <source>
        <dbReference type="EMBL" id="EAL66243.1"/>
    </source>
</evidence>
<dbReference type="FunCoup" id="Q54SF2">
    <property type="interactions" value="6"/>
</dbReference>
<dbReference type="eggNOG" id="ENOG502RPX4">
    <property type="taxonomic scope" value="Eukaryota"/>
</dbReference>
<dbReference type="InParanoid" id="Q54SF2"/>
<dbReference type="KEGG" id="ddi:DDB_G0282767"/>
<dbReference type="InterPro" id="IPR025533">
    <property type="entry name" value="DUF4419"/>
</dbReference>
<dbReference type="OMA" id="AFCFWDA"/>
<dbReference type="PANTHER" id="PTHR31252">
    <property type="entry name" value="DUF4419 DOMAIN-CONTAINING PROTEIN"/>
    <property type="match status" value="1"/>
</dbReference>
<dbReference type="AlphaFoldDB" id="Q54SF2"/>
<dbReference type="HOGENOM" id="CLU_037155_0_0_1"/>
<name>Q54SF2_DICDI</name>
<dbReference type="EMBL" id="AAFI02000047">
    <property type="protein sequence ID" value="EAL66243.1"/>
    <property type="molecule type" value="Genomic_DNA"/>
</dbReference>
<gene>
    <name evidence="1" type="ORF">DDB_G0282767</name>
</gene>
<sequence>MSITFKVANVRESEFKGLDFSHQKLYGGKPNEPERKVVRSSIKEGISKSVGGNSFVLSSFIAYSNHHSLIIRPDDIWMAILVQFSSYLNANAEQLRSKIVDFQGKKQLVVRGGGKLMTADYQSLTIRMTQEIEKNIKDPSIREWANKPFSTTTPNDTMAASIALMATVKSYFDFKMCLMCGLPEVTLEGTLDDWVDIKNRIEKLKEFDFKDNKDGSVMKDWSEMLSPIIDKIISSVNGKPDIEWWNRIASQEGAGSGPRYISGWITAFCVFDNDGKWMGKNKERHEFGGGKFNTDWIFVNTNDVPRGFLFVPVKIDDNGTEYNTEFFAGHMAVSTLNNSKTIKPNIDWCILLE</sequence>
<dbReference type="VEuPathDB" id="AmoebaDB:DDB_G0282767"/>
<keyword evidence="2" id="KW-1185">Reference proteome</keyword>
<dbReference type="RefSeq" id="XP_640087.1">
    <property type="nucleotide sequence ID" value="XM_634995.1"/>
</dbReference>
<organism evidence="1 2">
    <name type="scientific">Dictyostelium discoideum</name>
    <name type="common">Social amoeba</name>
    <dbReference type="NCBI Taxonomy" id="44689"/>
    <lineage>
        <taxon>Eukaryota</taxon>
        <taxon>Amoebozoa</taxon>
        <taxon>Evosea</taxon>
        <taxon>Eumycetozoa</taxon>
        <taxon>Dictyostelia</taxon>
        <taxon>Dictyosteliales</taxon>
        <taxon>Dictyosteliaceae</taxon>
        <taxon>Dictyostelium</taxon>
    </lineage>
</organism>
<proteinExistence type="predicted"/>
<evidence type="ECO:0000313" key="2">
    <source>
        <dbReference type="Proteomes" id="UP000002195"/>
    </source>
</evidence>
<dbReference type="Proteomes" id="UP000002195">
    <property type="component" value="Unassembled WGS sequence"/>
</dbReference>
<dbReference type="GeneID" id="8623616"/>
<accession>Q54SF2</accession>
<dbReference type="PANTHER" id="PTHR31252:SF11">
    <property type="entry name" value="DUF4419 DOMAIN-CONTAINING PROTEIN"/>
    <property type="match status" value="1"/>
</dbReference>
<dbReference type="PhylomeDB" id="Q54SF2"/>
<comment type="caution">
    <text evidence="1">The sequence shown here is derived from an EMBL/GenBank/DDBJ whole genome shotgun (WGS) entry which is preliminary data.</text>
</comment>
<dbReference type="PaxDb" id="44689-DDB0218384"/>
<protein>
    <recommendedName>
        <fullName evidence="3">DUF4419 domain-containing protein</fullName>
    </recommendedName>
</protein>
<dbReference type="Pfam" id="PF14388">
    <property type="entry name" value="DUF4419"/>
    <property type="match status" value="1"/>
</dbReference>
<reference evidence="1 2" key="1">
    <citation type="journal article" date="2005" name="Nature">
        <title>The genome of the social amoeba Dictyostelium discoideum.</title>
        <authorList>
            <consortium name="The Dictyostelium discoideum Sequencing Consortium"/>
            <person name="Eichinger L."/>
            <person name="Pachebat J.A."/>
            <person name="Glockner G."/>
            <person name="Rajandream M.A."/>
            <person name="Sucgang R."/>
            <person name="Berriman M."/>
            <person name="Song J."/>
            <person name="Olsen R."/>
            <person name="Szafranski K."/>
            <person name="Xu Q."/>
            <person name="Tunggal B."/>
            <person name="Kummerfeld S."/>
            <person name="Madera M."/>
            <person name="Konfortov B.A."/>
            <person name="Rivero F."/>
            <person name="Bankier A.T."/>
            <person name="Lehmann R."/>
            <person name="Hamlin N."/>
            <person name="Davies R."/>
            <person name="Gaudet P."/>
            <person name="Fey P."/>
            <person name="Pilcher K."/>
            <person name="Chen G."/>
            <person name="Saunders D."/>
            <person name="Sodergren E."/>
            <person name="Davis P."/>
            <person name="Kerhornou A."/>
            <person name="Nie X."/>
            <person name="Hall N."/>
            <person name="Anjard C."/>
            <person name="Hemphill L."/>
            <person name="Bason N."/>
            <person name="Farbrother P."/>
            <person name="Desany B."/>
            <person name="Just E."/>
            <person name="Morio T."/>
            <person name="Rost R."/>
            <person name="Churcher C."/>
            <person name="Cooper J."/>
            <person name="Haydock S."/>
            <person name="van Driessche N."/>
            <person name="Cronin A."/>
            <person name="Goodhead I."/>
            <person name="Muzny D."/>
            <person name="Mourier T."/>
            <person name="Pain A."/>
            <person name="Lu M."/>
            <person name="Harper D."/>
            <person name="Lindsay R."/>
            <person name="Hauser H."/>
            <person name="James K."/>
            <person name="Quiles M."/>
            <person name="Madan Babu M."/>
            <person name="Saito T."/>
            <person name="Buchrieser C."/>
            <person name="Wardroper A."/>
            <person name="Felder M."/>
            <person name="Thangavelu M."/>
            <person name="Johnson D."/>
            <person name="Knights A."/>
            <person name="Loulseged H."/>
            <person name="Mungall K."/>
            <person name="Oliver K."/>
            <person name="Price C."/>
            <person name="Quail M.A."/>
            <person name="Urushihara H."/>
            <person name="Hernandez J."/>
            <person name="Rabbinowitsch E."/>
            <person name="Steffen D."/>
            <person name="Sanders M."/>
            <person name="Ma J."/>
            <person name="Kohara Y."/>
            <person name="Sharp S."/>
            <person name="Simmonds M."/>
            <person name="Spiegler S."/>
            <person name="Tivey A."/>
            <person name="Sugano S."/>
            <person name="White B."/>
            <person name="Walker D."/>
            <person name="Woodward J."/>
            <person name="Winckler T."/>
            <person name="Tanaka Y."/>
            <person name="Shaulsky G."/>
            <person name="Schleicher M."/>
            <person name="Weinstock G."/>
            <person name="Rosenthal A."/>
            <person name="Cox E.C."/>
            <person name="Chisholm R.L."/>
            <person name="Gibbs R."/>
            <person name="Loomis W.F."/>
            <person name="Platzer M."/>
            <person name="Kay R.R."/>
            <person name="Williams J."/>
            <person name="Dear P.H."/>
            <person name="Noegel A.A."/>
            <person name="Barrell B."/>
            <person name="Kuspa A."/>
        </authorList>
    </citation>
    <scope>NUCLEOTIDE SEQUENCE [LARGE SCALE GENOMIC DNA]</scope>
    <source>
        <strain evidence="1 2">AX4</strain>
    </source>
</reference>
<dbReference type="dictyBase" id="DDB_G0282767"/>
<evidence type="ECO:0008006" key="3">
    <source>
        <dbReference type="Google" id="ProtNLM"/>
    </source>
</evidence>